<dbReference type="EMBL" id="CAJVQB010004464">
    <property type="protein sequence ID" value="CAG8636424.1"/>
    <property type="molecule type" value="Genomic_DNA"/>
</dbReference>
<evidence type="ECO:0000313" key="1">
    <source>
        <dbReference type="EMBL" id="CAG8636424.1"/>
    </source>
</evidence>
<comment type="caution">
    <text evidence="1">The sequence shown here is derived from an EMBL/GenBank/DDBJ whole genome shotgun (WGS) entry which is preliminary data.</text>
</comment>
<sequence>MIVEDNPTAPSAMSAILRFVHLSLTNYQVNNPTQDVFWNPPVIRGAPSTVGYAITVPGSSLLLTSL</sequence>
<evidence type="ECO:0000313" key="2">
    <source>
        <dbReference type="Proteomes" id="UP000789901"/>
    </source>
</evidence>
<dbReference type="Proteomes" id="UP000789901">
    <property type="component" value="Unassembled WGS sequence"/>
</dbReference>
<gene>
    <name evidence="1" type="ORF">GMARGA_LOCUS8610</name>
</gene>
<organism evidence="1 2">
    <name type="scientific">Gigaspora margarita</name>
    <dbReference type="NCBI Taxonomy" id="4874"/>
    <lineage>
        <taxon>Eukaryota</taxon>
        <taxon>Fungi</taxon>
        <taxon>Fungi incertae sedis</taxon>
        <taxon>Mucoromycota</taxon>
        <taxon>Glomeromycotina</taxon>
        <taxon>Glomeromycetes</taxon>
        <taxon>Diversisporales</taxon>
        <taxon>Gigasporaceae</taxon>
        <taxon>Gigaspora</taxon>
    </lineage>
</organism>
<reference evidence="1 2" key="1">
    <citation type="submission" date="2021-06" db="EMBL/GenBank/DDBJ databases">
        <authorList>
            <person name="Kallberg Y."/>
            <person name="Tangrot J."/>
            <person name="Rosling A."/>
        </authorList>
    </citation>
    <scope>NUCLEOTIDE SEQUENCE [LARGE SCALE GENOMIC DNA]</scope>
    <source>
        <strain evidence="1 2">120-4 pot B 10/14</strain>
    </source>
</reference>
<protein>
    <submittedName>
        <fullName evidence="1">8638_t:CDS:1</fullName>
    </submittedName>
</protein>
<keyword evidence="2" id="KW-1185">Reference proteome</keyword>
<proteinExistence type="predicted"/>
<name>A0ABN7UMZ4_GIGMA</name>
<accession>A0ABN7UMZ4</accession>